<feature type="domain" description="Radical SAM core" evidence="9">
    <location>
        <begin position="20"/>
        <end position="238"/>
    </location>
</feature>
<accession>A0ABS7V059</accession>
<feature type="binding site" evidence="8">
    <location>
        <position position="33"/>
    </location>
    <ligand>
        <name>[4Fe-4S] cluster</name>
        <dbReference type="ChEBI" id="CHEBI:49883"/>
        <note>4Fe-4S-S-AdoMet</note>
    </ligand>
</feature>
<organism evidence="10 11">
    <name type="scientific">Metabacillus rhizolycopersici</name>
    <dbReference type="NCBI Taxonomy" id="2875709"/>
    <lineage>
        <taxon>Bacteria</taxon>
        <taxon>Bacillati</taxon>
        <taxon>Bacillota</taxon>
        <taxon>Bacilli</taxon>
        <taxon>Bacillales</taxon>
        <taxon>Bacillaceae</taxon>
        <taxon>Metabacillus</taxon>
    </lineage>
</organism>
<dbReference type="PROSITE" id="PS51918">
    <property type="entry name" value="RADICAL_SAM"/>
    <property type="match status" value="1"/>
</dbReference>
<feature type="binding site" evidence="8">
    <location>
        <position position="37"/>
    </location>
    <ligand>
        <name>[4Fe-4S] cluster</name>
        <dbReference type="ChEBI" id="CHEBI:49883"/>
        <note>4Fe-4S-S-AdoMet</note>
    </ligand>
</feature>
<dbReference type="HAMAP" id="MF_00917">
    <property type="entry name" value="QueE"/>
    <property type="match status" value="1"/>
</dbReference>
<dbReference type="PIRSF" id="PIRSF000370">
    <property type="entry name" value="QueE"/>
    <property type="match status" value="1"/>
</dbReference>
<reference evidence="10" key="1">
    <citation type="submission" date="2024-05" db="EMBL/GenBank/DDBJ databases">
        <title>Metabacillus sp. nov., isolated from the rhizosphere soil of tomato plants.</title>
        <authorList>
            <person name="Ma R."/>
        </authorList>
    </citation>
    <scope>NUCLEOTIDE SEQUENCE</scope>
    <source>
        <strain evidence="10">DBTR6</strain>
    </source>
</reference>
<gene>
    <name evidence="8 10" type="primary">queE</name>
    <name evidence="10" type="ORF">K9V48_26995</name>
</gene>
<evidence type="ECO:0000259" key="9">
    <source>
        <dbReference type="PROSITE" id="PS51918"/>
    </source>
</evidence>
<dbReference type="InterPro" id="IPR013785">
    <property type="entry name" value="Aldolase_TIM"/>
</dbReference>
<comment type="cofactor">
    <cofactor evidence="8">
        <name>[4Fe-4S] cluster</name>
        <dbReference type="ChEBI" id="CHEBI:49883"/>
    </cofactor>
    <text evidence="8">Binds 1 [4Fe-4S] cluster. The cluster is coordinated with 3 cysteines and an exchangeable S-adenosyl-L-methionine.</text>
</comment>
<evidence type="ECO:0000256" key="6">
    <source>
        <dbReference type="ARBA" id="ARBA00023014"/>
    </source>
</evidence>
<dbReference type="CDD" id="cd01335">
    <property type="entry name" value="Radical_SAM"/>
    <property type="match status" value="1"/>
</dbReference>
<keyword evidence="7 8" id="KW-0456">Lyase</keyword>
<keyword evidence="8" id="KW-0671">Queuosine biosynthesis</keyword>
<feature type="binding site" evidence="8">
    <location>
        <position position="82"/>
    </location>
    <ligand>
        <name>S-adenosyl-L-methionine</name>
        <dbReference type="ChEBI" id="CHEBI:59789"/>
    </ligand>
</feature>
<dbReference type="SFLD" id="SFLDS00029">
    <property type="entry name" value="Radical_SAM"/>
    <property type="match status" value="1"/>
</dbReference>
<feature type="binding site" evidence="8">
    <location>
        <begin position="126"/>
        <end position="128"/>
    </location>
    <ligand>
        <name>S-adenosyl-L-methionine</name>
        <dbReference type="ChEBI" id="CHEBI:59789"/>
    </ligand>
</feature>
<evidence type="ECO:0000256" key="7">
    <source>
        <dbReference type="ARBA" id="ARBA00023239"/>
    </source>
</evidence>
<feature type="binding site" evidence="8">
    <location>
        <position position="40"/>
    </location>
    <ligand>
        <name>[4Fe-4S] cluster</name>
        <dbReference type="ChEBI" id="CHEBI:49883"/>
        <note>4Fe-4S-S-AdoMet</note>
    </ligand>
</feature>
<dbReference type="EC" id="4.3.99.3" evidence="8"/>
<keyword evidence="1 8" id="KW-0004">4Fe-4S</keyword>
<dbReference type="GO" id="GO:0016829">
    <property type="term" value="F:lyase activity"/>
    <property type="evidence" value="ECO:0007669"/>
    <property type="project" value="UniProtKB-KW"/>
</dbReference>
<dbReference type="SUPFAM" id="SSF102114">
    <property type="entry name" value="Radical SAM enzymes"/>
    <property type="match status" value="1"/>
</dbReference>
<feature type="binding site" evidence="8">
    <location>
        <position position="80"/>
    </location>
    <ligand>
        <name>substrate</name>
    </ligand>
</feature>
<proteinExistence type="inferred from homology"/>
<evidence type="ECO:0000256" key="4">
    <source>
        <dbReference type="ARBA" id="ARBA00022842"/>
    </source>
</evidence>
<keyword evidence="6 8" id="KW-0411">Iron-sulfur</keyword>
<dbReference type="Gene3D" id="3.20.20.70">
    <property type="entry name" value="Aldolase class I"/>
    <property type="match status" value="1"/>
</dbReference>
<dbReference type="Pfam" id="PF04055">
    <property type="entry name" value="Radical_SAM"/>
    <property type="match status" value="1"/>
</dbReference>
<feature type="binding site" evidence="8">
    <location>
        <position position="29"/>
    </location>
    <ligand>
        <name>substrate</name>
    </ligand>
</feature>
<dbReference type="InterPro" id="IPR024924">
    <property type="entry name" value="7-CO-7-deazaguanine_synth-like"/>
</dbReference>
<dbReference type="Proteomes" id="UP001165287">
    <property type="component" value="Unassembled WGS sequence"/>
</dbReference>
<evidence type="ECO:0000313" key="11">
    <source>
        <dbReference type="Proteomes" id="UP001165287"/>
    </source>
</evidence>
<evidence type="ECO:0000256" key="2">
    <source>
        <dbReference type="ARBA" id="ARBA00022691"/>
    </source>
</evidence>
<feature type="binding site" evidence="8">
    <location>
        <position position="42"/>
    </location>
    <ligand>
        <name>Mg(2+)</name>
        <dbReference type="ChEBI" id="CHEBI:18420"/>
    </ligand>
</feature>
<comment type="function">
    <text evidence="8">Catalyzes the complex heterocyclic radical-mediated conversion of 6-carboxy-5,6,7,8-tetrahydropterin (CPH4) to 7-carboxy-7-deazaguanine (CDG), a step common to the biosynthetic pathways of all 7-deazapurine-containing compounds.</text>
</comment>
<sequence>MKKVPVLEIFGPTIQGEGMVIGQKTMFIRTAGCDYSCSWCDSAFTWDGSAKDDIRQMTAEEIWSKLIELGDDRFSHVTISGGNPALLANLSELIGLLKEKGKKIAIETQGSKYQEWLKDIDDLTISPKPPSSGMITDFEKLDQIIEKLRNSNQQQSISLKVVVFDTTDLQYAKDVHLRYPSIPFYLQVGNEDIHEAETNKLVQTLLEKYETLIDQVIEDKELNNIRVLPQLHTLVWGNKRGV</sequence>
<dbReference type="InterPro" id="IPR017742">
    <property type="entry name" value="Deazaguanine_synth"/>
</dbReference>
<keyword evidence="11" id="KW-1185">Reference proteome</keyword>
<evidence type="ECO:0000313" key="10">
    <source>
        <dbReference type="EMBL" id="MBZ5753761.1"/>
    </source>
</evidence>
<name>A0ABS7V059_9BACI</name>
<keyword evidence="3 8" id="KW-0479">Metal-binding</keyword>
<dbReference type="PANTHER" id="PTHR42836:SF1">
    <property type="entry name" value="7-CARBOXY-7-DEAZAGUANINE SYNTHASE"/>
    <property type="match status" value="1"/>
</dbReference>
<feature type="binding site" evidence="8">
    <location>
        <begin position="14"/>
        <end position="16"/>
    </location>
    <ligand>
        <name>substrate</name>
    </ligand>
</feature>
<comment type="pathway">
    <text evidence="8">Purine metabolism; 7-cyano-7-deazaguanine biosynthesis.</text>
</comment>
<evidence type="ECO:0000256" key="1">
    <source>
        <dbReference type="ARBA" id="ARBA00022485"/>
    </source>
</evidence>
<comment type="similarity">
    <text evidence="8">Belongs to the radical SAM superfamily. 7-carboxy-7-deazaguanine synthase family.</text>
</comment>
<keyword evidence="2 8" id="KW-0949">S-adenosyl-L-methionine</keyword>
<evidence type="ECO:0000256" key="5">
    <source>
        <dbReference type="ARBA" id="ARBA00023004"/>
    </source>
</evidence>
<evidence type="ECO:0000256" key="8">
    <source>
        <dbReference type="HAMAP-Rule" id="MF_00917"/>
    </source>
</evidence>
<protein>
    <recommendedName>
        <fullName evidence="8">7-carboxy-7-deazaguanine synthase</fullName>
        <shortName evidence="8">CDG synthase</shortName>
        <ecNumber evidence="8">4.3.99.3</ecNumber>
    </recommendedName>
    <alternativeName>
        <fullName evidence="8">Queuosine biosynthesis protein QueE</fullName>
    </alternativeName>
</protein>
<dbReference type="InterPro" id="IPR058240">
    <property type="entry name" value="rSAM_sf"/>
</dbReference>
<feature type="binding site" evidence="8">
    <location>
        <begin position="39"/>
        <end position="41"/>
    </location>
    <ligand>
        <name>S-adenosyl-L-methionine</name>
        <dbReference type="ChEBI" id="CHEBI:59789"/>
    </ligand>
</feature>
<comment type="subunit">
    <text evidence="8">Homodimer.</text>
</comment>
<dbReference type="EMBL" id="JAIQUM010000149">
    <property type="protein sequence ID" value="MBZ5753761.1"/>
    <property type="molecule type" value="Genomic_DNA"/>
</dbReference>
<dbReference type="PANTHER" id="PTHR42836">
    <property type="entry name" value="7-CARBOXY-7-DEAZAGUANINE SYNTHASE"/>
    <property type="match status" value="1"/>
</dbReference>
<comment type="cofactor">
    <cofactor evidence="8">
        <name>S-adenosyl-L-methionine</name>
        <dbReference type="ChEBI" id="CHEBI:59789"/>
    </cofactor>
    <text evidence="8">Binds 1 S-adenosyl-L-methionine per subunit.</text>
</comment>
<keyword evidence="4 8" id="KW-0460">Magnesium</keyword>
<comment type="catalytic activity">
    <reaction evidence="8">
        <text>6-carboxy-5,6,7,8-tetrahydropterin + H(+) = 7-carboxy-7-carbaguanine + NH4(+)</text>
        <dbReference type="Rhea" id="RHEA:27974"/>
        <dbReference type="ChEBI" id="CHEBI:15378"/>
        <dbReference type="ChEBI" id="CHEBI:28938"/>
        <dbReference type="ChEBI" id="CHEBI:61032"/>
        <dbReference type="ChEBI" id="CHEBI:61036"/>
        <dbReference type="EC" id="4.3.99.3"/>
    </reaction>
</comment>
<dbReference type="SFLD" id="SFLDF00300">
    <property type="entry name" value="7-carboxy-7-deazaguanine_synth"/>
    <property type="match status" value="1"/>
</dbReference>
<keyword evidence="5 8" id="KW-0408">Iron</keyword>
<dbReference type="NCBIfam" id="TIGR03365">
    <property type="entry name" value="Bsubt_queE"/>
    <property type="match status" value="1"/>
</dbReference>
<comment type="cofactor">
    <cofactor evidence="8">
        <name>Mg(2+)</name>
        <dbReference type="ChEBI" id="CHEBI:18420"/>
    </cofactor>
</comment>
<evidence type="ECO:0000256" key="3">
    <source>
        <dbReference type="ARBA" id="ARBA00022723"/>
    </source>
</evidence>
<comment type="caution">
    <text evidence="8">Lacks conserved residue(s) required for the propagation of feature annotation.</text>
</comment>
<comment type="caution">
    <text evidence="10">The sequence shown here is derived from an EMBL/GenBank/DDBJ whole genome shotgun (WGS) entry which is preliminary data.</text>
</comment>
<dbReference type="InterPro" id="IPR007197">
    <property type="entry name" value="rSAM"/>
</dbReference>